<dbReference type="EMBL" id="OY660876">
    <property type="protein sequence ID" value="CAJ1071184.1"/>
    <property type="molecule type" value="Genomic_DNA"/>
</dbReference>
<keyword evidence="2" id="KW-1185">Reference proteome</keyword>
<evidence type="ECO:0000313" key="1">
    <source>
        <dbReference type="EMBL" id="CAJ1071184.1"/>
    </source>
</evidence>
<organism evidence="1 2">
    <name type="scientific">Xyrichtys novacula</name>
    <name type="common">Pearly razorfish</name>
    <name type="synonym">Hemipteronotus novacula</name>
    <dbReference type="NCBI Taxonomy" id="13765"/>
    <lineage>
        <taxon>Eukaryota</taxon>
        <taxon>Metazoa</taxon>
        <taxon>Chordata</taxon>
        <taxon>Craniata</taxon>
        <taxon>Vertebrata</taxon>
        <taxon>Euteleostomi</taxon>
        <taxon>Actinopterygii</taxon>
        <taxon>Neopterygii</taxon>
        <taxon>Teleostei</taxon>
        <taxon>Neoteleostei</taxon>
        <taxon>Acanthomorphata</taxon>
        <taxon>Eupercaria</taxon>
        <taxon>Labriformes</taxon>
        <taxon>Labridae</taxon>
        <taxon>Xyrichtys</taxon>
    </lineage>
</organism>
<evidence type="ECO:0000313" key="2">
    <source>
        <dbReference type="Proteomes" id="UP001178508"/>
    </source>
</evidence>
<proteinExistence type="predicted"/>
<gene>
    <name evidence="1" type="ORF">XNOV1_A037178</name>
</gene>
<name>A0AAV1GET7_XYRNO</name>
<sequence length="183" mass="20823">MDCCAWTFSKLKKFLLQQLFIISSVNHCNHLGNYDCHTHNHTQLSATQIRNNKQLSVLSVSGVLNVLGMDTLLTFTVYIDIQSIDLIVYYTDSEVQKEPVVLNVIKKKSAVCKTFNPQKRQKEGLFEDTQVSYHHLTFLGNLPPPLKLLESACEAHLLLRSTFMKSQFQLLKTFPASSSHYSS</sequence>
<dbReference type="AlphaFoldDB" id="A0AAV1GET7"/>
<accession>A0AAV1GET7</accession>
<reference evidence="1" key="1">
    <citation type="submission" date="2023-08" db="EMBL/GenBank/DDBJ databases">
        <authorList>
            <person name="Alioto T."/>
            <person name="Alioto T."/>
            <person name="Gomez Garrido J."/>
        </authorList>
    </citation>
    <scope>NUCLEOTIDE SEQUENCE</scope>
</reference>
<dbReference type="Proteomes" id="UP001178508">
    <property type="component" value="Chromosome 13"/>
</dbReference>
<protein>
    <submittedName>
        <fullName evidence="1">Uncharacterized protein</fullName>
    </submittedName>
</protein>